<feature type="domain" description="UBC core" evidence="4">
    <location>
        <begin position="295"/>
        <end position="456"/>
    </location>
</feature>
<dbReference type="PROSITE" id="PS50127">
    <property type="entry name" value="UBC_2"/>
    <property type="match status" value="1"/>
</dbReference>
<evidence type="ECO:0000259" key="4">
    <source>
        <dbReference type="PROSITE" id="PS50127"/>
    </source>
</evidence>
<dbReference type="InterPro" id="IPR000608">
    <property type="entry name" value="UBC"/>
</dbReference>
<proteinExistence type="predicted"/>
<dbReference type="AlphaFoldDB" id="A0ABD1P876"/>
<dbReference type="SMART" id="SM00212">
    <property type="entry name" value="UBCc"/>
    <property type="match status" value="1"/>
</dbReference>
<comment type="caution">
    <text evidence="5">The sequence shown here is derived from an EMBL/GenBank/DDBJ whole genome shotgun (WGS) entry which is preliminary data.</text>
</comment>
<dbReference type="SUPFAM" id="SSF54495">
    <property type="entry name" value="UBC-like"/>
    <property type="match status" value="1"/>
</dbReference>
<dbReference type="NCBIfam" id="NF004840">
    <property type="entry name" value="PRK06190.1"/>
    <property type="match status" value="1"/>
</dbReference>
<keyword evidence="3" id="KW-0812">Transmembrane</keyword>
<reference evidence="6" key="1">
    <citation type="submission" date="2024-07" db="EMBL/GenBank/DDBJ databases">
        <title>Two chromosome-level genome assemblies of Korean endemic species Abeliophyllum distichum and Forsythia ovata (Oleaceae).</title>
        <authorList>
            <person name="Jang H."/>
        </authorList>
    </citation>
    <scope>NUCLEOTIDE SEQUENCE [LARGE SCALE GENOMIC DNA]</scope>
</reference>
<dbReference type="InterPro" id="IPR029045">
    <property type="entry name" value="ClpP/crotonase-like_dom_sf"/>
</dbReference>
<dbReference type="Gene3D" id="3.10.110.10">
    <property type="entry name" value="Ubiquitin Conjugating Enzyme"/>
    <property type="match status" value="1"/>
</dbReference>
<evidence type="ECO:0000313" key="5">
    <source>
        <dbReference type="EMBL" id="KAL2459339.1"/>
    </source>
</evidence>
<gene>
    <name evidence="5" type="ORF">Fot_55028</name>
</gene>
<accession>A0ABD1P876</accession>
<dbReference type="EMBL" id="JBFOLJ010000023">
    <property type="protein sequence ID" value="KAL2459339.1"/>
    <property type="molecule type" value="Genomic_DNA"/>
</dbReference>
<dbReference type="PANTHER" id="PTHR46116">
    <property type="entry name" value="(E3-INDEPENDENT) E2 UBIQUITIN-CONJUGATING ENZYME"/>
    <property type="match status" value="1"/>
</dbReference>
<name>A0ABD1P876_9LAMI</name>
<dbReference type="GO" id="GO:0016740">
    <property type="term" value="F:transferase activity"/>
    <property type="evidence" value="ECO:0007669"/>
    <property type="project" value="UniProtKB-KW"/>
</dbReference>
<evidence type="ECO:0000256" key="2">
    <source>
        <dbReference type="ARBA" id="ARBA00022786"/>
    </source>
</evidence>
<dbReference type="Pfam" id="PF00378">
    <property type="entry name" value="ECH_1"/>
    <property type="match status" value="1"/>
</dbReference>
<keyword evidence="3" id="KW-1133">Transmembrane helix</keyword>
<keyword evidence="3" id="KW-0472">Membrane</keyword>
<dbReference type="Pfam" id="PF00179">
    <property type="entry name" value="UQ_con"/>
    <property type="match status" value="1"/>
</dbReference>
<dbReference type="InterPro" id="IPR001753">
    <property type="entry name" value="Enoyl-CoA_hydra/iso"/>
</dbReference>
<protein>
    <recommendedName>
        <fullName evidence="4">UBC core domain-containing protein</fullName>
    </recommendedName>
</protein>
<dbReference type="CDD" id="cd06558">
    <property type="entry name" value="crotonase-like"/>
    <property type="match status" value="1"/>
</dbReference>
<dbReference type="PANTHER" id="PTHR46116:SF19">
    <property type="entry name" value="UBIQUITIN-CONJUGATING ENZYME FAMILY PROTEIN"/>
    <property type="match status" value="1"/>
</dbReference>
<dbReference type="Gene3D" id="3.90.226.10">
    <property type="entry name" value="2-enoyl-CoA Hydratase, Chain A, domain 1"/>
    <property type="match status" value="1"/>
</dbReference>
<dbReference type="FunFam" id="3.90.226.10:FF:000054">
    <property type="entry name" value="probable enoyl-CoA hydratase 1, peroxisomal"/>
    <property type="match status" value="1"/>
</dbReference>
<dbReference type="CDD" id="cd23837">
    <property type="entry name" value="UBCc_UBE2O"/>
    <property type="match status" value="1"/>
</dbReference>
<keyword evidence="6" id="KW-1185">Reference proteome</keyword>
<sequence>MENSSPENLILVNREHDGVAYVIINRPKSLNSLTRPMMVRMAREIKSLASDDSVKVIILSGSGRAFCSGVDLTAAEDVFKGDVKDLETDPVAQMERCKKPIIGAINGFAVTAGFEIALACDFLVASREAKFMDTHARFGIFPSWGLSQKLSRIIGPSRAREASLAAMPVTAEQAERWGLVNHVVEGSELLKKARQIAEAIIKNNQDLVLRYKSVINDGFKLDLGHALSLEKERAHEYYDGMTKEQFKKMQEFIAGFDENQAANVEFKHFDVVPEASDHHFKKSKQTENFSKVNSFVCRKIMKEWKSLKKDLPESIYVQVYDTRIDLLRAVIIGNKGTPYVNGLFFFDICLPSNYPFQPPKVYYHAHGLRLNPNLYENGKVCLSLINTWFGTDTEMWTQNSTILQVLISIQGLVLNDRPYFNEPGYEHGKNYICPIWTKQFMAYNEEVFILSCKSMLYTLNNPPKNFEIFVVEHFRKHTDSILASVMDYQDYHLLVGSCSIKASSTFKWKLRKMHSQLQNVLDIVSKPNINNWEKLKNVNKATKWMMPKFMFRFDFMFSPLFVLAAFVLIFRLLFKYASSYILQEQR</sequence>
<evidence type="ECO:0000313" key="6">
    <source>
        <dbReference type="Proteomes" id="UP001604277"/>
    </source>
</evidence>
<keyword evidence="1" id="KW-0808">Transferase</keyword>
<keyword evidence="2" id="KW-0833">Ubl conjugation pathway</keyword>
<dbReference type="Proteomes" id="UP001604277">
    <property type="component" value="Unassembled WGS sequence"/>
</dbReference>
<evidence type="ECO:0000256" key="1">
    <source>
        <dbReference type="ARBA" id="ARBA00022679"/>
    </source>
</evidence>
<feature type="transmembrane region" description="Helical" evidence="3">
    <location>
        <begin position="555"/>
        <end position="574"/>
    </location>
</feature>
<organism evidence="5 6">
    <name type="scientific">Forsythia ovata</name>
    <dbReference type="NCBI Taxonomy" id="205694"/>
    <lineage>
        <taxon>Eukaryota</taxon>
        <taxon>Viridiplantae</taxon>
        <taxon>Streptophyta</taxon>
        <taxon>Embryophyta</taxon>
        <taxon>Tracheophyta</taxon>
        <taxon>Spermatophyta</taxon>
        <taxon>Magnoliopsida</taxon>
        <taxon>eudicotyledons</taxon>
        <taxon>Gunneridae</taxon>
        <taxon>Pentapetalae</taxon>
        <taxon>asterids</taxon>
        <taxon>lamiids</taxon>
        <taxon>Lamiales</taxon>
        <taxon>Oleaceae</taxon>
        <taxon>Forsythieae</taxon>
        <taxon>Forsythia</taxon>
    </lineage>
</organism>
<dbReference type="InterPro" id="IPR016135">
    <property type="entry name" value="UBQ-conjugating_enzyme/RWD"/>
</dbReference>
<evidence type="ECO:0000256" key="3">
    <source>
        <dbReference type="SAM" id="Phobius"/>
    </source>
</evidence>
<dbReference type="SUPFAM" id="SSF52096">
    <property type="entry name" value="ClpP/crotonase"/>
    <property type="match status" value="1"/>
</dbReference>